<dbReference type="Gene3D" id="3.40.1190.10">
    <property type="entry name" value="Mur-like, catalytic domain"/>
    <property type="match status" value="1"/>
</dbReference>
<gene>
    <name evidence="10 15" type="primary">murF</name>
    <name evidence="15" type="ordered locus">DNO_0985</name>
</gene>
<keyword evidence="6 10" id="KW-0133">Cell shape</keyword>
<keyword evidence="7 10" id="KW-0573">Peptidoglycan synthesis</keyword>
<dbReference type="Pfam" id="PF01225">
    <property type="entry name" value="Mur_ligase"/>
    <property type="match status" value="1"/>
</dbReference>
<accession>A5EY07</accession>
<evidence type="ECO:0000259" key="12">
    <source>
        <dbReference type="Pfam" id="PF01225"/>
    </source>
</evidence>
<keyword evidence="3 10" id="KW-0132">Cell division</keyword>
<dbReference type="KEGG" id="dno:DNO_0985"/>
<dbReference type="SUPFAM" id="SSF53623">
    <property type="entry name" value="MurD-like peptide ligases, catalytic domain"/>
    <property type="match status" value="1"/>
</dbReference>
<keyword evidence="9 10" id="KW-0961">Cell wall biogenesis/degradation</keyword>
<feature type="domain" description="Mur ligase N-terminal catalytic" evidence="12">
    <location>
        <begin position="29"/>
        <end position="95"/>
    </location>
</feature>
<dbReference type="NCBIfam" id="TIGR01143">
    <property type="entry name" value="murF"/>
    <property type="match status" value="1"/>
</dbReference>
<evidence type="ECO:0000259" key="13">
    <source>
        <dbReference type="Pfam" id="PF02875"/>
    </source>
</evidence>
<dbReference type="GO" id="GO:0004326">
    <property type="term" value="F:tetrahydrofolylpolyglutamate synthase activity"/>
    <property type="evidence" value="ECO:0007669"/>
    <property type="project" value="InterPro"/>
</dbReference>
<dbReference type="EMBL" id="CP000513">
    <property type="protein sequence ID" value="ABQ14249.1"/>
    <property type="molecule type" value="Genomic_DNA"/>
</dbReference>
<dbReference type="GO" id="GO:0005524">
    <property type="term" value="F:ATP binding"/>
    <property type="evidence" value="ECO:0007669"/>
    <property type="project" value="UniProtKB-UniRule"/>
</dbReference>
<evidence type="ECO:0000256" key="9">
    <source>
        <dbReference type="ARBA" id="ARBA00023316"/>
    </source>
</evidence>
<dbReference type="GO" id="GO:0008360">
    <property type="term" value="P:regulation of cell shape"/>
    <property type="evidence" value="ECO:0007669"/>
    <property type="project" value="UniProtKB-KW"/>
</dbReference>
<dbReference type="InterPro" id="IPR035911">
    <property type="entry name" value="MurE/MurF_N"/>
</dbReference>
<keyword evidence="8 10" id="KW-0131">Cell cycle</keyword>
<dbReference type="Gene3D" id="3.40.1390.10">
    <property type="entry name" value="MurE/MurF, N-terminal domain"/>
    <property type="match status" value="1"/>
</dbReference>
<keyword evidence="1 10" id="KW-0963">Cytoplasm</keyword>
<dbReference type="STRING" id="246195.DNO_0985"/>
<dbReference type="GO" id="GO:0008766">
    <property type="term" value="F:UDP-N-acetylmuramoylalanyl-D-glutamyl-2,6-diaminopimelate-D-alanyl-D-alanine ligase activity"/>
    <property type="evidence" value="ECO:0007669"/>
    <property type="project" value="RHEA"/>
</dbReference>
<dbReference type="InterPro" id="IPR036615">
    <property type="entry name" value="Mur_ligase_C_dom_sf"/>
</dbReference>
<dbReference type="InterPro" id="IPR004101">
    <property type="entry name" value="Mur_ligase_C"/>
</dbReference>
<dbReference type="SUPFAM" id="SSF63418">
    <property type="entry name" value="MurE/MurF N-terminal domain"/>
    <property type="match status" value="1"/>
</dbReference>
<dbReference type="PROSITE" id="PS01011">
    <property type="entry name" value="FOLYLPOLYGLU_SYNT_1"/>
    <property type="match status" value="1"/>
</dbReference>
<evidence type="ECO:0000256" key="1">
    <source>
        <dbReference type="ARBA" id="ARBA00022490"/>
    </source>
</evidence>
<sequence>MIAAWTAKEIATIVGGYLRGNDDWRALEVSTDTRTLTAGQLFIALRGEHFCGEDFLQTAQERGAVAVIVQEYREIDIPQIVVNDTLTALQMLAAARRKQSNAFIIGLTGTNGKTSTKEMLYRILSAQGKTLATVGNLNNDIGVPLTLLRLQNEHRFAVIEMGANHPRDIERLVKIVCPDVAVITNVSAAHLQGFGSLDGVAAAKSEIYRFSSGALVVNADLPQAAAWLQEFGHRSIQTFALEQSAQWTAADISDNGQRFTLMHLAQRAEIAWQLCGRHNVANALAATAAASFAGVSLAQSAQALQGLRLQQSRLVALHVRHHTLYDDTYNANPASFKAAIEVIKTAAHSLVIAGKMGELGAQSAALHAEVAAFAREKGIKHFWALSVPDYAAGFPDARLFEDVEAVNQALRDILAGEKPYTVLVKGSRSARMERVIAALDIEKD</sequence>
<keyword evidence="5 10" id="KW-0067">ATP-binding</keyword>
<evidence type="ECO:0000256" key="7">
    <source>
        <dbReference type="ARBA" id="ARBA00022984"/>
    </source>
</evidence>
<dbReference type="HAMAP" id="MF_02019">
    <property type="entry name" value="MurF"/>
    <property type="match status" value="1"/>
</dbReference>
<evidence type="ECO:0000256" key="8">
    <source>
        <dbReference type="ARBA" id="ARBA00023306"/>
    </source>
</evidence>
<dbReference type="GO" id="GO:0009252">
    <property type="term" value="P:peptidoglycan biosynthetic process"/>
    <property type="evidence" value="ECO:0007669"/>
    <property type="project" value="UniProtKB-UniRule"/>
</dbReference>
<keyword evidence="2 10" id="KW-0436">Ligase</keyword>
<dbReference type="InterPro" id="IPR036565">
    <property type="entry name" value="Mur-like_cat_sf"/>
</dbReference>
<evidence type="ECO:0000256" key="6">
    <source>
        <dbReference type="ARBA" id="ARBA00022960"/>
    </source>
</evidence>
<dbReference type="RefSeq" id="WP_012031298.1">
    <property type="nucleotide sequence ID" value="NC_009446.1"/>
</dbReference>
<evidence type="ECO:0000256" key="4">
    <source>
        <dbReference type="ARBA" id="ARBA00022741"/>
    </source>
</evidence>
<keyword evidence="16" id="KW-1185">Reference proteome</keyword>
<evidence type="ECO:0000256" key="5">
    <source>
        <dbReference type="ARBA" id="ARBA00022840"/>
    </source>
</evidence>
<comment type="catalytic activity">
    <reaction evidence="10 11">
        <text>D-alanyl-D-alanine + UDP-N-acetyl-alpha-D-muramoyl-L-alanyl-gamma-D-glutamyl-meso-2,6-diaminopimelate + ATP = UDP-N-acetyl-alpha-D-muramoyl-L-alanyl-gamma-D-glutamyl-meso-2,6-diaminopimeloyl-D-alanyl-D-alanine + ADP + phosphate + H(+)</text>
        <dbReference type="Rhea" id="RHEA:28374"/>
        <dbReference type="ChEBI" id="CHEBI:15378"/>
        <dbReference type="ChEBI" id="CHEBI:30616"/>
        <dbReference type="ChEBI" id="CHEBI:43474"/>
        <dbReference type="ChEBI" id="CHEBI:57822"/>
        <dbReference type="ChEBI" id="CHEBI:61386"/>
        <dbReference type="ChEBI" id="CHEBI:83905"/>
        <dbReference type="ChEBI" id="CHEBI:456216"/>
        <dbReference type="EC" id="6.3.2.10"/>
    </reaction>
</comment>
<reference evidence="15 16" key="1">
    <citation type="journal article" date="2007" name="Nat. Biotechnol.">
        <title>Genome sequence and identification of candidate vaccine antigens from the animal pathogen Dichelobacter nodosus.</title>
        <authorList>
            <person name="Myers G.S."/>
            <person name="Parker D."/>
            <person name="Al-Hasani K."/>
            <person name="Kennan R.M."/>
            <person name="Seemann T."/>
            <person name="Ren Q."/>
            <person name="Badger J.H."/>
            <person name="Selengut J.D."/>
            <person name="Deboy R.T."/>
            <person name="Tettelin H."/>
            <person name="Boyce J.D."/>
            <person name="McCarl V.P."/>
            <person name="Han X."/>
            <person name="Nelson W.C."/>
            <person name="Madupu R."/>
            <person name="Mohamoud Y."/>
            <person name="Holley T."/>
            <person name="Fedorova N."/>
            <person name="Khouri H."/>
            <person name="Bottomley S.P."/>
            <person name="Whittington R.J."/>
            <person name="Adler B."/>
            <person name="Songer J.G."/>
            <person name="Rood J.I."/>
            <person name="Paulsen I.T."/>
        </authorList>
    </citation>
    <scope>NUCLEOTIDE SEQUENCE [LARGE SCALE GENOMIC DNA]</scope>
    <source>
        <strain evidence="15 16">VCS1703A</strain>
    </source>
</reference>
<comment type="similarity">
    <text evidence="10">Belongs to the MurCDEF family. MurF subfamily.</text>
</comment>
<feature type="domain" description="Mur ligase C-terminal" evidence="13">
    <location>
        <begin position="320"/>
        <end position="428"/>
    </location>
</feature>
<evidence type="ECO:0000256" key="2">
    <source>
        <dbReference type="ARBA" id="ARBA00022598"/>
    </source>
</evidence>
<dbReference type="EC" id="6.3.2.10" evidence="10 11"/>
<dbReference type="Pfam" id="PF08245">
    <property type="entry name" value="Mur_ligase_M"/>
    <property type="match status" value="1"/>
</dbReference>
<keyword evidence="4 10" id="KW-0547">Nucleotide-binding</keyword>
<dbReference type="PANTHER" id="PTHR43024">
    <property type="entry name" value="UDP-N-ACETYLMURAMOYL-TRIPEPTIDE--D-ALANYL-D-ALANINE LIGASE"/>
    <property type="match status" value="1"/>
</dbReference>
<dbReference type="HOGENOM" id="CLU_031507_4_0_6"/>
<dbReference type="GO" id="GO:0047480">
    <property type="term" value="F:UDP-N-acetylmuramoyl-tripeptide-D-alanyl-D-alanine ligase activity"/>
    <property type="evidence" value="ECO:0007669"/>
    <property type="project" value="UniProtKB-UniRule"/>
</dbReference>
<dbReference type="UniPathway" id="UPA00219"/>
<evidence type="ECO:0000313" key="15">
    <source>
        <dbReference type="EMBL" id="ABQ14249.1"/>
    </source>
</evidence>
<name>A5EY07_DICNV</name>
<proteinExistence type="inferred from homology"/>
<dbReference type="Pfam" id="PF02875">
    <property type="entry name" value="Mur_ligase_C"/>
    <property type="match status" value="1"/>
</dbReference>
<dbReference type="Gene3D" id="3.90.190.20">
    <property type="entry name" value="Mur ligase, C-terminal domain"/>
    <property type="match status" value="1"/>
</dbReference>
<dbReference type="InterPro" id="IPR000713">
    <property type="entry name" value="Mur_ligase_N"/>
</dbReference>
<comment type="function">
    <text evidence="10 11">Involved in cell wall formation. Catalyzes the final step in the synthesis of UDP-N-acetylmuramoyl-pentapeptide, the precursor of murein.</text>
</comment>
<evidence type="ECO:0000256" key="11">
    <source>
        <dbReference type="RuleBase" id="RU004136"/>
    </source>
</evidence>
<dbReference type="GO" id="GO:0051301">
    <property type="term" value="P:cell division"/>
    <property type="evidence" value="ECO:0007669"/>
    <property type="project" value="UniProtKB-KW"/>
</dbReference>
<dbReference type="SUPFAM" id="SSF53244">
    <property type="entry name" value="MurD-like peptide ligases, peptide-binding domain"/>
    <property type="match status" value="1"/>
</dbReference>
<dbReference type="eggNOG" id="COG0770">
    <property type="taxonomic scope" value="Bacteria"/>
</dbReference>
<dbReference type="Proteomes" id="UP000000248">
    <property type="component" value="Chromosome"/>
</dbReference>
<evidence type="ECO:0000313" key="16">
    <source>
        <dbReference type="Proteomes" id="UP000000248"/>
    </source>
</evidence>
<dbReference type="OrthoDB" id="9801978at2"/>
<dbReference type="InterPro" id="IPR005863">
    <property type="entry name" value="UDP-N-AcMur_synth"/>
</dbReference>
<organism evidence="15 16">
    <name type="scientific">Dichelobacter nodosus (strain VCS1703A)</name>
    <dbReference type="NCBI Taxonomy" id="246195"/>
    <lineage>
        <taxon>Bacteria</taxon>
        <taxon>Pseudomonadati</taxon>
        <taxon>Pseudomonadota</taxon>
        <taxon>Gammaproteobacteria</taxon>
        <taxon>Cardiobacteriales</taxon>
        <taxon>Cardiobacteriaceae</taxon>
        <taxon>Dichelobacter</taxon>
    </lineage>
</organism>
<dbReference type="InterPro" id="IPR018109">
    <property type="entry name" value="Folylpolyglutamate_synth_CS"/>
</dbReference>
<dbReference type="InterPro" id="IPR013221">
    <property type="entry name" value="Mur_ligase_cen"/>
</dbReference>
<dbReference type="InterPro" id="IPR051046">
    <property type="entry name" value="MurCDEF_CellWall_CoF430Synth"/>
</dbReference>
<dbReference type="GO" id="GO:0071555">
    <property type="term" value="P:cell wall organization"/>
    <property type="evidence" value="ECO:0007669"/>
    <property type="project" value="UniProtKB-KW"/>
</dbReference>
<dbReference type="AlphaFoldDB" id="A5EY07"/>
<evidence type="ECO:0000259" key="14">
    <source>
        <dbReference type="Pfam" id="PF08245"/>
    </source>
</evidence>
<feature type="domain" description="Mur ligase central" evidence="14">
    <location>
        <begin position="108"/>
        <end position="290"/>
    </location>
</feature>
<evidence type="ECO:0000256" key="3">
    <source>
        <dbReference type="ARBA" id="ARBA00022618"/>
    </source>
</evidence>
<feature type="binding site" evidence="10">
    <location>
        <begin position="109"/>
        <end position="115"/>
    </location>
    <ligand>
        <name>ATP</name>
        <dbReference type="ChEBI" id="CHEBI:30616"/>
    </ligand>
</feature>
<dbReference type="GO" id="GO:0005737">
    <property type="term" value="C:cytoplasm"/>
    <property type="evidence" value="ECO:0007669"/>
    <property type="project" value="UniProtKB-SubCell"/>
</dbReference>
<dbReference type="PANTHER" id="PTHR43024:SF1">
    <property type="entry name" value="UDP-N-ACETYLMURAMOYL-TRIPEPTIDE--D-ALANYL-D-ALANINE LIGASE"/>
    <property type="match status" value="1"/>
</dbReference>
<comment type="subcellular location">
    <subcellularLocation>
        <location evidence="10 11">Cytoplasm</location>
    </subcellularLocation>
</comment>
<comment type="pathway">
    <text evidence="10 11">Cell wall biogenesis; peptidoglycan biosynthesis.</text>
</comment>
<evidence type="ECO:0000256" key="10">
    <source>
        <dbReference type="HAMAP-Rule" id="MF_02019"/>
    </source>
</evidence>
<protein>
    <recommendedName>
        <fullName evidence="10 11">UDP-N-acetylmuramoyl-tripeptide--D-alanyl-D-alanine ligase</fullName>
        <ecNumber evidence="10 11">6.3.2.10</ecNumber>
    </recommendedName>
    <alternativeName>
        <fullName evidence="10">D-alanyl-D-alanine-adding enzyme</fullName>
    </alternativeName>
</protein>